<dbReference type="Pfam" id="PF05066">
    <property type="entry name" value="HARE-HTH"/>
    <property type="match status" value="1"/>
</dbReference>
<dbReference type="Pfam" id="PF22908">
    <property type="entry name" value="PHD_NSD"/>
    <property type="match status" value="1"/>
</dbReference>
<reference evidence="7" key="2">
    <citation type="submission" date="2022-01" db="EMBL/GenBank/DDBJ databases">
        <authorList>
            <person name="Hirooka S."/>
            <person name="Miyagishima S.Y."/>
        </authorList>
    </citation>
    <scope>NUCLEOTIDE SEQUENCE</scope>
    <source>
        <strain evidence="7">NBRC 102759</strain>
    </source>
</reference>
<dbReference type="InterPro" id="IPR007759">
    <property type="entry name" value="Asxl_HARE-HTH"/>
</dbReference>
<organism evidence="7 8">
    <name type="scientific">Galdieria partita</name>
    <dbReference type="NCBI Taxonomy" id="83374"/>
    <lineage>
        <taxon>Eukaryota</taxon>
        <taxon>Rhodophyta</taxon>
        <taxon>Bangiophyceae</taxon>
        <taxon>Galdieriales</taxon>
        <taxon>Galdieriaceae</taxon>
        <taxon>Galdieria</taxon>
    </lineage>
</organism>
<dbReference type="InterPro" id="IPR055198">
    <property type="entry name" value="NSD_PHD"/>
</dbReference>
<evidence type="ECO:0000256" key="4">
    <source>
        <dbReference type="ARBA" id="ARBA00023163"/>
    </source>
</evidence>
<evidence type="ECO:0000259" key="6">
    <source>
        <dbReference type="PROSITE" id="PS51913"/>
    </source>
</evidence>
<keyword evidence="1" id="KW-0479">Metal-binding</keyword>
<dbReference type="EMBL" id="BQMJ01000054">
    <property type="protein sequence ID" value="GJQ14390.1"/>
    <property type="molecule type" value="Genomic_DNA"/>
</dbReference>
<name>A0A9C7Q1M9_9RHOD</name>
<feature type="region of interest" description="Disordered" evidence="5">
    <location>
        <begin position="678"/>
        <end position="701"/>
    </location>
</feature>
<dbReference type="InterPro" id="IPR013083">
    <property type="entry name" value="Znf_RING/FYVE/PHD"/>
</dbReference>
<dbReference type="SMART" id="SM00249">
    <property type="entry name" value="PHD"/>
    <property type="match status" value="1"/>
</dbReference>
<keyword evidence="2" id="KW-0863">Zinc-finger</keyword>
<evidence type="ECO:0000256" key="5">
    <source>
        <dbReference type="SAM" id="MobiDB-lite"/>
    </source>
</evidence>
<dbReference type="Proteomes" id="UP001061958">
    <property type="component" value="Unassembled WGS sequence"/>
</dbReference>
<keyword evidence="4" id="KW-0804">Transcription</keyword>
<dbReference type="AlphaFoldDB" id="A0A9C7Q1M9"/>
<reference evidence="7" key="1">
    <citation type="journal article" date="2022" name="Proc. Natl. Acad. Sci. U.S.A.">
        <title>Life cycle and functional genomics of the unicellular red alga Galdieria for elucidating algal and plant evolution and industrial use.</title>
        <authorList>
            <person name="Hirooka S."/>
            <person name="Itabashi T."/>
            <person name="Ichinose T.M."/>
            <person name="Onuma R."/>
            <person name="Fujiwara T."/>
            <person name="Yamashita S."/>
            <person name="Jong L.W."/>
            <person name="Tomita R."/>
            <person name="Iwane A.H."/>
            <person name="Miyagishima S.Y."/>
        </authorList>
    </citation>
    <scope>NUCLEOTIDE SEQUENCE</scope>
    <source>
        <strain evidence="7">NBRC 102759</strain>
    </source>
</reference>
<accession>A0A9C7Q1M9</accession>
<feature type="compositionally biased region" description="Basic and acidic residues" evidence="5">
    <location>
        <begin position="685"/>
        <end position="701"/>
    </location>
</feature>
<keyword evidence="8" id="KW-1185">Reference proteome</keyword>
<proteinExistence type="predicted"/>
<dbReference type="PROSITE" id="PS51913">
    <property type="entry name" value="HTH_HARE"/>
    <property type="match status" value="1"/>
</dbReference>
<protein>
    <recommendedName>
        <fullName evidence="6">HTH HARE-type domain-containing protein</fullName>
    </recommendedName>
</protein>
<dbReference type="GO" id="GO:0006355">
    <property type="term" value="P:regulation of DNA-templated transcription"/>
    <property type="evidence" value="ECO:0007669"/>
    <property type="project" value="InterPro"/>
</dbReference>
<evidence type="ECO:0000256" key="3">
    <source>
        <dbReference type="ARBA" id="ARBA00022833"/>
    </source>
</evidence>
<feature type="region of interest" description="Disordered" evidence="5">
    <location>
        <begin position="228"/>
        <end position="251"/>
    </location>
</feature>
<dbReference type="Gene3D" id="3.30.40.10">
    <property type="entry name" value="Zinc/RING finger domain, C3HC4 (zinc finger)"/>
    <property type="match status" value="1"/>
</dbReference>
<comment type="caution">
    <text evidence="7">The sequence shown here is derived from an EMBL/GenBank/DDBJ whole genome shotgun (WGS) entry which is preliminary data.</text>
</comment>
<sequence>MDTYEQSKRRKIKYSSLSVETAHTGAYGNETAEQVVQTEHGSFEMPDNECFPNSVLSAQAAKASSSDVSSFPFTPKVLAIKIFFGNEYCIFRANSETLLKQVLAEASEFWNIPFSQFTLVDENDWVVSLWEKAETLLNSSKDTRTEFKEDRINNCSTAAEYIQLWLVEKDKKKRMSYQDGSNNMNVSLPPMRTSFITEGLGASKEVSKISPIFRFPTKGDFHFGKKQEFTSSQNETNENQNSPEVDSKQRNQTGEVAKLLVSLYPHNKNSELSERNVARTDATFSRNSLPRAAVDHFMQRYNVSPSLKAEVDSLFILEDEKTFCHICGQRDLKNPWLIRCKIADCATLYHPDCVRWIPFDATSCSIFVEEQLLRHVLSDLSVWKCPKHRCSECGDDTIPLASCTLCTISYCSKHVPPSVRPHQMSPYDWQENADKKSRKIICDVCLDKETKQDPPCSSIKKMEVEHYSPFPVCVMNLETILLPKIETQAIEFPWFATHFILKKHQETESITETDKVQMHTVQELEASSESTIGYSERTPKNMETSNVPSQKRPYIRRISPESLKRNDFDFLLNDGSVVKLGPLLNMKLTDDDVAAGLTNNRVLQAAFIILKDEKKPMDARELAERASERGFHCLSLMPNNTFSSQIYRNMKRKKEQSAFYKVNNGEFGLKIWLQTGNNANGEDGQDNKDTHEILSDEVQKP</sequence>
<evidence type="ECO:0000256" key="1">
    <source>
        <dbReference type="ARBA" id="ARBA00022723"/>
    </source>
</evidence>
<gene>
    <name evidence="7" type="ORF">GpartN1_g6181.t1</name>
</gene>
<evidence type="ECO:0000313" key="7">
    <source>
        <dbReference type="EMBL" id="GJQ14390.1"/>
    </source>
</evidence>
<evidence type="ECO:0000256" key="2">
    <source>
        <dbReference type="ARBA" id="ARBA00022771"/>
    </source>
</evidence>
<feature type="domain" description="HTH HARE-type" evidence="6">
    <location>
        <begin position="600"/>
        <end position="672"/>
    </location>
</feature>
<feature type="compositionally biased region" description="Low complexity" evidence="5">
    <location>
        <begin position="230"/>
        <end position="242"/>
    </location>
</feature>
<keyword evidence="3" id="KW-0862">Zinc</keyword>
<dbReference type="GO" id="GO:0008270">
    <property type="term" value="F:zinc ion binding"/>
    <property type="evidence" value="ECO:0007669"/>
    <property type="project" value="UniProtKB-KW"/>
</dbReference>
<dbReference type="InterPro" id="IPR001965">
    <property type="entry name" value="Znf_PHD"/>
</dbReference>
<dbReference type="OrthoDB" id="10550692at2759"/>
<evidence type="ECO:0000313" key="8">
    <source>
        <dbReference type="Proteomes" id="UP001061958"/>
    </source>
</evidence>